<dbReference type="AlphaFoldDB" id="A0A364N3I7"/>
<dbReference type="OrthoDB" id="1164111at2759"/>
<keyword evidence="12" id="KW-0805">Transcription regulation</keyword>
<dbReference type="EC" id="3.1.13.4" evidence="5"/>
<dbReference type="GO" id="GO:0005634">
    <property type="term" value="C:nucleus"/>
    <property type="evidence" value="ECO:0007669"/>
    <property type="project" value="UniProtKB-SubCell"/>
</dbReference>
<keyword evidence="9 16" id="KW-0378">Hydrolase</keyword>
<dbReference type="STRING" id="183478.A0A364N3I7"/>
<sequence>MPPHGGRFPGHNLVGSNPFAHLSGPIQPQQQQPLHQHQQQQQQQQNMQHPGFGGGNQAHNLSHFGQLQGGFQSNAALGGGLGGAGLGAAATIGGAGGGTGLDGHEARMRFAHGAQIQENAARGQDGAKGIAGQRIREVWRSNLHQEMDMLRSLIDQYPYISMDTEFPGVVARPIGEFNSKASYHYQTVRCNVDLLKIIQLGVTLFNVQGDIPPTHLDTTELSYKPKSMQRYANNIIACPCTWSFNFQFSLEDDMYNEESIQMLKKSGADFEKHREQGIDPQEFGSLLTTSGMTLSEDVNWISFHSGYDFAYMLKMLTSKPLPEDEDTYRKLVNVFFPKLLDVKYLWRHANNLVRRGTIGSTATNILNNLGTKSGLQDLADELGCQRVGNSHTAGSDAWLTGVVFWEMKKKIFDGQVPDEMGGHMWGLTGVGAPASAAAQAAVIAAQGASHGLTGFQQGVNNTFYPGNTRHGVDGPSTPTNHPAGLASNTPGPSGMMTPGGYGGYGNK</sequence>
<comment type="catalytic activity">
    <reaction evidence="1">
        <text>Exonucleolytic cleavage of poly(A) to 5'-AMP.</text>
        <dbReference type="EC" id="3.1.13.4"/>
    </reaction>
</comment>
<evidence type="ECO:0000256" key="2">
    <source>
        <dbReference type="ARBA" id="ARBA00004123"/>
    </source>
</evidence>
<dbReference type="SUPFAM" id="SSF53098">
    <property type="entry name" value="Ribonuclease H-like"/>
    <property type="match status" value="1"/>
</dbReference>
<feature type="compositionally biased region" description="Gly residues" evidence="15">
    <location>
        <begin position="497"/>
        <end position="507"/>
    </location>
</feature>
<dbReference type="GO" id="GO:0004535">
    <property type="term" value="F:poly(A)-specific ribonuclease activity"/>
    <property type="evidence" value="ECO:0007669"/>
    <property type="project" value="UniProtKB-EC"/>
</dbReference>
<keyword evidence="10" id="KW-0269">Exonuclease</keyword>
<evidence type="ECO:0000256" key="10">
    <source>
        <dbReference type="ARBA" id="ARBA00022839"/>
    </source>
</evidence>
<dbReference type="GO" id="GO:0005737">
    <property type="term" value="C:cytoplasm"/>
    <property type="evidence" value="ECO:0007669"/>
    <property type="project" value="UniProtKB-SubCell"/>
</dbReference>
<comment type="similarity">
    <text evidence="4">Belongs to the CAF1 family.</text>
</comment>
<feature type="region of interest" description="Disordered" evidence="15">
    <location>
        <begin position="467"/>
        <end position="507"/>
    </location>
</feature>
<keyword evidence="11" id="KW-0694">RNA-binding</keyword>
<evidence type="ECO:0000256" key="8">
    <source>
        <dbReference type="ARBA" id="ARBA00022723"/>
    </source>
</evidence>
<keyword evidence="13" id="KW-0804">Transcription</keyword>
<evidence type="ECO:0000256" key="15">
    <source>
        <dbReference type="SAM" id="MobiDB-lite"/>
    </source>
</evidence>
<evidence type="ECO:0000256" key="12">
    <source>
        <dbReference type="ARBA" id="ARBA00023015"/>
    </source>
</evidence>
<evidence type="ECO:0000256" key="7">
    <source>
        <dbReference type="ARBA" id="ARBA00022722"/>
    </source>
</evidence>
<feature type="region of interest" description="Disordered" evidence="15">
    <location>
        <begin position="1"/>
        <end position="63"/>
    </location>
</feature>
<keyword evidence="7" id="KW-0540">Nuclease</keyword>
<evidence type="ECO:0000256" key="1">
    <source>
        <dbReference type="ARBA" id="ARBA00001663"/>
    </source>
</evidence>
<reference evidence="17" key="1">
    <citation type="submission" date="2018-05" db="EMBL/GenBank/DDBJ databases">
        <title>Draft genome sequence of Stemphylium lycopersici strain CIDEFI 213.</title>
        <authorList>
            <person name="Medina R."/>
            <person name="Franco M.E.E."/>
            <person name="Lucentini C.G."/>
            <person name="Saparrat M.C.N."/>
            <person name="Balatti P.A."/>
        </authorList>
    </citation>
    <scope>NUCLEOTIDE SEQUENCE [LARGE SCALE GENOMIC DNA]</scope>
    <source>
        <strain evidence="17">CIDEFI 213</strain>
    </source>
</reference>
<dbReference type="Pfam" id="PF04857">
    <property type="entry name" value="CAF1"/>
    <property type="match status" value="2"/>
</dbReference>
<dbReference type="GO" id="GO:0003723">
    <property type="term" value="F:RNA binding"/>
    <property type="evidence" value="ECO:0007669"/>
    <property type="project" value="UniProtKB-KW"/>
</dbReference>
<evidence type="ECO:0000256" key="11">
    <source>
        <dbReference type="ARBA" id="ARBA00022884"/>
    </source>
</evidence>
<dbReference type="GO" id="GO:0046872">
    <property type="term" value="F:metal ion binding"/>
    <property type="evidence" value="ECO:0007669"/>
    <property type="project" value="UniProtKB-KW"/>
</dbReference>
<evidence type="ECO:0000256" key="6">
    <source>
        <dbReference type="ARBA" id="ARBA00022490"/>
    </source>
</evidence>
<dbReference type="EMBL" id="QGDH01000061">
    <property type="protein sequence ID" value="RAR11072.1"/>
    <property type="molecule type" value="Genomic_DNA"/>
</dbReference>
<dbReference type="InterPro" id="IPR006941">
    <property type="entry name" value="RNase_CAF1"/>
</dbReference>
<dbReference type="InterPro" id="IPR012337">
    <property type="entry name" value="RNaseH-like_sf"/>
</dbReference>
<keyword evidence="14" id="KW-0539">Nucleus</keyword>
<name>A0A364N3I7_STELY</name>
<organism evidence="16 17">
    <name type="scientific">Stemphylium lycopersici</name>
    <name type="common">Tomato gray leaf spot disease fungus</name>
    <name type="synonym">Thyrospora lycopersici</name>
    <dbReference type="NCBI Taxonomy" id="183478"/>
    <lineage>
        <taxon>Eukaryota</taxon>
        <taxon>Fungi</taxon>
        <taxon>Dikarya</taxon>
        <taxon>Ascomycota</taxon>
        <taxon>Pezizomycotina</taxon>
        <taxon>Dothideomycetes</taxon>
        <taxon>Pleosporomycetidae</taxon>
        <taxon>Pleosporales</taxon>
        <taxon>Pleosporineae</taxon>
        <taxon>Pleosporaceae</taxon>
        <taxon>Stemphylium</taxon>
    </lineage>
</organism>
<keyword evidence="8" id="KW-0479">Metal-binding</keyword>
<evidence type="ECO:0000313" key="16">
    <source>
        <dbReference type="EMBL" id="RAR11072.1"/>
    </source>
</evidence>
<comment type="caution">
    <text evidence="16">The sequence shown here is derived from an EMBL/GenBank/DDBJ whole genome shotgun (WGS) entry which is preliminary data.</text>
</comment>
<feature type="compositionally biased region" description="Low complexity" evidence="15">
    <location>
        <begin position="27"/>
        <end position="50"/>
    </location>
</feature>
<dbReference type="InterPro" id="IPR036397">
    <property type="entry name" value="RNaseH_sf"/>
</dbReference>
<evidence type="ECO:0000256" key="9">
    <source>
        <dbReference type="ARBA" id="ARBA00022801"/>
    </source>
</evidence>
<evidence type="ECO:0000256" key="4">
    <source>
        <dbReference type="ARBA" id="ARBA00008372"/>
    </source>
</evidence>
<dbReference type="Gene3D" id="3.30.420.10">
    <property type="entry name" value="Ribonuclease H-like superfamily/Ribonuclease H"/>
    <property type="match status" value="1"/>
</dbReference>
<dbReference type="PANTHER" id="PTHR10797">
    <property type="entry name" value="CCR4-NOT TRANSCRIPTION COMPLEX SUBUNIT"/>
    <property type="match status" value="1"/>
</dbReference>
<evidence type="ECO:0000256" key="13">
    <source>
        <dbReference type="ARBA" id="ARBA00023163"/>
    </source>
</evidence>
<evidence type="ECO:0000256" key="3">
    <source>
        <dbReference type="ARBA" id="ARBA00004496"/>
    </source>
</evidence>
<dbReference type="InterPro" id="IPR039637">
    <property type="entry name" value="CNOT7/CNOT8/Pop2"/>
</dbReference>
<dbReference type="GO" id="GO:0030014">
    <property type="term" value="C:CCR4-NOT complex"/>
    <property type="evidence" value="ECO:0007669"/>
    <property type="project" value="InterPro"/>
</dbReference>
<accession>A0A364N3I7</accession>
<evidence type="ECO:0000256" key="14">
    <source>
        <dbReference type="ARBA" id="ARBA00023242"/>
    </source>
</evidence>
<protein>
    <recommendedName>
        <fullName evidence="5">poly(A)-specific ribonuclease</fullName>
        <ecNumber evidence="5">3.1.13.4</ecNumber>
    </recommendedName>
</protein>
<evidence type="ECO:0000313" key="17">
    <source>
        <dbReference type="Proteomes" id="UP000249619"/>
    </source>
</evidence>
<gene>
    <name evidence="16" type="ORF">DDE83_004830</name>
</gene>
<keyword evidence="17" id="KW-1185">Reference proteome</keyword>
<dbReference type="Proteomes" id="UP000249619">
    <property type="component" value="Unassembled WGS sequence"/>
</dbReference>
<evidence type="ECO:0000256" key="5">
    <source>
        <dbReference type="ARBA" id="ARBA00012161"/>
    </source>
</evidence>
<keyword evidence="6" id="KW-0963">Cytoplasm</keyword>
<comment type="subcellular location">
    <subcellularLocation>
        <location evidence="3">Cytoplasm</location>
    </subcellularLocation>
    <subcellularLocation>
        <location evidence="2">Nucleus</location>
    </subcellularLocation>
</comment>
<proteinExistence type="inferred from homology"/>
<dbReference type="FunFam" id="3.30.420.10:FF:000056">
    <property type="entry name" value="CCR4-NOT core complex subunit Caf1"/>
    <property type="match status" value="1"/>
</dbReference>